<dbReference type="PROSITE" id="PS00626">
    <property type="entry name" value="RCC1_2"/>
    <property type="match status" value="1"/>
</dbReference>
<dbReference type="EMBL" id="CDMZ01001271">
    <property type="protein sequence ID" value="CEM30014.1"/>
    <property type="molecule type" value="Genomic_DNA"/>
</dbReference>
<reference evidence="2" key="1">
    <citation type="submission" date="2014-11" db="EMBL/GenBank/DDBJ databases">
        <authorList>
            <person name="Otto D Thomas"/>
            <person name="Naeem Raeece"/>
        </authorList>
    </citation>
    <scope>NUCLEOTIDE SEQUENCE</scope>
</reference>
<evidence type="ECO:0000256" key="1">
    <source>
        <dbReference type="SAM" id="SignalP"/>
    </source>
</evidence>
<keyword evidence="1" id="KW-0732">Signal</keyword>
<gene>
    <name evidence="2" type="ORF">Cvel_22154</name>
</gene>
<name>A0A0G4GJE5_9ALVE</name>
<accession>A0A0G4GJE5</accession>
<feature type="chain" id="PRO_5005190077" evidence="1">
    <location>
        <begin position="20"/>
        <end position="147"/>
    </location>
</feature>
<dbReference type="InterPro" id="IPR000408">
    <property type="entry name" value="Reg_chr_condens"/>
</dbReference>
<dbReference type="Pfam" id="PF13540">
    <property type="entry name" value="RCC1_2"/>
    <property type="match status" value="1"/>
</dbReference>
<evidence type="ECO:0000313" key="2">
    <source>
        <dbReference type="EMBL" id="CEM30014.1"/>
    </source>
</evidence>
<dbReference type="Gene3D" id="2.130.10.30">
    <property type="entry name" value="Regulator of chromosome condensation 1/beta-lactamase-inhibitor protein II"/>
    <property type="match status" value="1"/>
</dbReference>
<feature type="signal peptide" evidence="1">
    <location>
        <begin position="1"/>
        <end position="19"/>
    </location>
</feature>
<dbReference type="InterPro" id="IPR009091">
    <property type="entry name" value="RCC1/BLIP-II"/>
</dbReference>
<protein>
    <submittedName>
        <fullName evidence="2">Uncharacterized protein</fullName>
    </submittedName>
</protein>
<dbReference type="AlphaFoldDB" id="A0A0G4GJE5"/>
<organism evidence="2">
    <name type="scientific">Chromera velia CCMP2878</name>
    <dbReference type="NCBI Taxonomy" id="1169474"/>
    <lineage>
        <taxon>Eukaryota</taxon>
        <taxon>Sar</taxon>
        <taxon>Alveolata</taxon>
        <taxon>Colpodellida</taxon>
        <taxon>Chromeraceae</taxon>
        <taxon>Chromera</taxon>
    </lineage>
</organism>
<sequence length="147" mass="15679">MRQLAILVGFLLQERGAQGLGVNAVAAGYSHSILLDENGDVWTTGSGADGALGLGNWADVSSWEKPVCSQCWDKHQQPSDFQLCQACPQLGINALVAVVAFLGLQAVVLIYTGINVVVADDALHVVTVGPERRECGYEENALAREDR</sequence>
<dbReference type="VEuPathDB" id="CryptoDB:Cvel_22154"/>
<proteinExistence type="predicted"/>
<dbReference type="SUPFAM" id="SSF50985">
    <property type="entry name" value="RCC1/BLIP-II"/>
    <property type="match status" value="1"/>
</dbReference>